<evidence type="ECO:0000313" key="1">
    <source>
        <dbReference type="EMBL" id="KUK77202.1"/>
    </source>
</evidence>
<dbReference type="Proteomes" id="UP000053904">
    <property type="component" value="Unassembled WGS sequence"/>
</dbReference>
<dbReference type="EMBL" id="LGGO01000056">
    <property type="protein sequence ID" value="KUK77202.1"/>
    <property type="molecule type" value="Genomic_DNA"/>
</dbReference>
<dbReference type="AlphaFoldDB" id="A0A117M076"/>
<evidence type="ECO:0000313" key="2">
    <source>
        <dbReference type="Proteomes" id="UP000053904"/>
    </source>
</evidence>
<name>A0A117M076_9BACT</name>
<proteinExistence type="predicted"/>
<comment type="caution">
    <text evidence="1">The sequence shown here is derived from an EMBL/GenBank/DDBJ whole genome shotgun (WGS) entry which is preliminary data.</text>
</comment>
<gene>
    <name evidence="1" type="ORF">XD93_0483</name>
</gene>
<reference evidence="2" key="1">
    <citation type="journal article" date="2015" name="MBio">
        <title>Genome-Resolved Metagenomic Analysis Reveals Roles for Candidate Phyla and Other Microbial Community Members in Biogeochemical Transformations in Oil Reservoirs.</title>
        <authorList>
            <person name="Hu P."/>
            <person name="Tom L."/>
            <person name="Singh A."/>
            <person name="Thomas B.C."/>
            <person name="Baker B.J."/>
            <person name="Piceno Y.M."/>
            <person name="Andersen G.L."/>
            <person name="Banfield J.F."/>
        </authorList>
    </citation>
    <scope>NUCLEOTIDE SEQUENCE [LARGE SCALE GENOMIC DNA]</scope>
</reference>
<protein>
    <submittedName>
        <fullName evidence="1">Uncharacterized protein</fullName>
    </submittedName>
</protein>
<accession>A0A117M076</accession>
<sequence length="76" mass="9181">MKEVNQIRVVEKEYGNLIRLALYTHYDSFYIDHTYRKYSDIEKDLAMKYISQDIKELVMNNILEGKQVLVSFEKEE</sequence>
<organism evidence="1 2">
    <name type="scientific">candidate division WS6 bacterium 34_10</name>
    <dbReference type="NCBI Taxonomy" id="1641389"/>
    <lineage>
        <taxon>Bacteria</taxon>
        <taxon>Candidatus Dojkabacteria</taxon>
    </lineage>
</organism>